<gene>
    <name evidence="4" type="ORF">FCC1311_003432</name>
</gene>
<dbReference type="InterPro" id="IPR016135">
    <property type="entry name" value="UBQ-conjugating_enzyme/RWD"/>
</dbReference>
<dbReference type="PANTHER" id="PTHR24067">
    <property type="entry name" value="UBIQUITIN-CONJUGATING ENZYME E2"/>
    <property type="match status" value="1"/>
</dbReference>
<dbReference type="OrthoDB" id="1158011at2759"/>
<accession>A0A2R5G0R8</accession>
<feature type="domain" description="UBC core" evidence="3">
    <location>
        <begin position="1"/>
        <end position="123"/>
    </location>
</feature>
<protein>
    <submittedName>
        <fullName evidence="4">Ubiquitin-conjugating enzyme E2 J2</fullName>
    </submittedName>
</protein>
<dbReference type="CDD" id="cd23799">
    <property type="entry name" value="UBCc_UBE2J"/>
    <property type="match status" value="1"/>
</dbReference>
<feature type="transmembrane region" description="Helical" evidence="2">
    <location>
        <begin position="182"/>
        <end position="202"/>
    </location>
</feature>
<evidence type="ECO:0000256" key="2">
    <source>
        <dbReference type="SAM" id="Phobius"/>
    </source>
</evidence>
<evidence type="ECO:0000256" key="1">
    <source>
        <dbReference type="SAM" id="MobiDB-lite"/>
    </source>
</evidence>
<dbReference type="InParanoid" id="A0A2R5G0R8"/>
<dbReference type="Pfam" id="PF00179">
    <property type="entry name" value="UQ_con"/>
    <property type="match status" value="1"/>
</dbReference>
<dbReference type="Gene3D" id="3.10.110.10">
    <property type="entry name" value="Ubiquitin Conjugating Enzyme"/>
    <property type="match status" value="1"/>
</dbReference>
<dbReference type="SUPFAM" id="SSF54495">
    <property type="entry name" value="UBC-like"/>
    <property type="match status" value="1"/>
</dbReference>
<sequence length="216" mass="23426">MNRIPCSYSYEGGFYHGVLRFPKEYPYKPPSILMFTKNGRFKTNVRLCLSMSDFHPETWNPMWSVSSILSGLLSFMLDSAPTLGSMEASDAQRRALAAKSLEENVRNKDFCALFPDYVDLYKKKKAQAQKAAGAAGARAARATGKQTASKSSDSDKLTSQTNADGSANQTGTRTVNSGAGSLSWSLTAVAVLVLAASLYWVFGSDSSAFKFPPLSN</sequence>
<feature type="compositionally biased region" description="Polar residues" evidence="1">
    <location>
        <begin position="157"/>
        <end position="175"/>
    </location>
</feature>
<dbReference type="PROSITE" id="PS50127">
    <property type="entry name" value="UBC_2"/>
    <property type="match status" value="1"/>
</dbReference>
<organism evidence="4 5">
    <name type="scientific">Hondaea fermentalgiana</name>
    <dbReference type="NCBI Taxonomy" id="2315210"/>
    <lineage>
        <taxon>Eukaryota</taxon>
        <taxon>Sar</taxon>
        <taxon>Stramenopiles</taxon>
        <taxon>Bigyra</taxon>
        <taxon>Labyrinthulomycetes</taxon>
        <taxon>Thraustochytrida</taxon>
        <taxon>Thraustochytriidae</taxon>
        <taxon>Hondaea</taxon>
    </lineage>
</organism>
<keyword evidence="2" id="KW-0812">Transmembrane</keyword>
<dbReference type="Proteomes" id="UP000241890">
    <property type="component" value="Unassembled WGS sequence"/>
</dbReference>
<dbReference type="EMBL" id="BEYU01000004">
    <property type="protein sequence ID" value="GBG24125.1"/>
    <property type="molecule type" value="Genomic_DNA"/>
</dbReference>
<keyword evidence="2" id="KW-1133">Transmembrane helix</keyword>
<dbReference type="AlphaFoldDB" id="A0A2R5G0R8"/>
<dbReference type="SMART" id="SM00212">
    <property type="entry name" value="UBCc"/>
    <property type="match status" value="1"/>
</dbReference>
<dbReference type="InterPro" id="IPR000608">
    <property type="entry name" value="UBC"/>
</dbReference>
<evidence type="ECO:0000259" key="3">
    <source>
        <dbReference type="PROSITE" id="PS50127"/>
    </source>
</evidence>
<reference evidence="4 5" key="1">
    <citation type="submission" date="2017-12" db="EMBL/GenBank/DDBJ databases">
        <title>Sequencing, de novo assembly and annotation of complete genome of a new Thraustochytrid species, strain FCC1311.</title>
        <authorList>
            <person name="Sedici K."/>
            <person name="Godart F."/>
            <person name="Aiese Cigliano R."/>
            <person name="Sanseverino W."/>
            <person name="Barakat M."/>
            <person name="Ortet P."/>
            <person name="Marechal E."/>
            <person name="Cagnac O."/>
            <person name="Amato A."/>
        </authorList>
    </citation>
    <scope>NUCLEOTIDE SEQUENCE [LARGE SCALE GENOMIC DNA]</scope>
</reference>
<evidence type="ECO:0000313" key="5">
    <source>
        <dbReference type="Proteomes" id="UP000241890"/>
    </source>
</evidence>
<name>A0A2R5G0R8_9STRA</name>
<feature type="region of interest" description="Disordered" evidence="1">
    <location>
        <begin position="142"/>
        <end position="175"/>
    </location>
</feature>
<keyword evidence="2" id="KW-0472">Membrane</keyword>
<proteinExistence type="predicted"/>
<comment type="caution">
    <text evidence="4">The sequence shown here is derived from an EMBL/GenBank/DDBJ whole genome shotgun (WGS) entry which is preliminary data.</text>
</comment>
<evidence type="ECO:0000313" key="4">
    <source>
        <dbReference type="EMBL" id="GBG24125.1"/>
    </source>
</evidence>
<dbReference type="InterPro" id="IPR050113">
    <property type="entry name" value="Ub_conjugating_enzyme"/>
</dbReference>
<keyword evidence="5" id="KW-1185">Reference proteome</keyword>